<feature type="chain" id="PRO_5007899952" evidence="1">
    <location>
        <begin position="22"/>
        <end position="114"/>
    </location>
</feature>
<dbReference type="AlphaFoldDB" id="A0A168QM37"/>
<name>A0A168QM37_ABSGL</name>
<dbReference type="OrthoDB" id="10559597at2759"/>
<accession>A0A168QM37</accession>
<reference evidence="2" key="1">
    <citation type="submission" date="2016-04" db="EMBL/GenBank/DDBJ databases">
        <authorList>
            <person name="Evans L.H."/>
            <person name="Alamgir A."/>
            <person name="Owens N."/>
            <person name="Weber N.D."/>
            <person name="Virtaneva K."/>
            <person name="Barbian K."/>
            <person name="Babar A."/>
            <person name="Rosenke K."/>
        </authorList>
    </citation>
    <scope>NUCLEOTIDE SEQUENCE [LARGE SCALE GENOMIC DNA]</scope>
    <source>
        <strain evidence="2">CBS 101.48</strain>
    </source>
</reference>
<keyword evidence="1" id="KW-0732">Signal</keyword>
<protein>
    <submittedName>
        <fullName evidence="2">Uncharacterized protein</fullName>
    </submittedName>
</protein>
<evidence type="ECO:0000313" key="3">
    <source>
        <dbReference type="Proteomes" id="UP000078561"/>
    </source>
</evidence>
<dbReference type="Proteomes" id="UP000078561">
    <property type="component" value="Unassembled WGS sequence"/>
</dbReference>
<proteinExistence type="predicted"/>
<evidence type="ECO:0000313" key="2">
    <source>
        <dbReference type="EMBL" id="SAM05074.1"/>
    </source>
</evidence>
<sequence>MKLLLATIAFALAFLCIQVDATHINCYINIFRGSLGGYEHVWLKNGNNIAGECFGTYFDVIAHQGFKCTFQSQKITKHPQYDQAKMELVTICPDDGITSTKVGQDLQSRGFNRF</sequence>
<gene>
    <name evidence="2" type="primary">ABSGL_10940.1 scaffold 12033</name>
</gene>
<evidence type="ECO:0000256" key="1">
    <source>
        <dbReference type="SAM" id="SignalP"/>
    </source>
</evidence>
<keyword evidence="3" id="KW-1185">Reference proteome</keyword>
<dbReference type="InParanoid" id="A0A168QM37"/>
<organism evidence="2">
    <name type="scientific">Absidia glauca</name>
    <name type="common">Pin mould</name>
    <dbReference type="NCBI Taxonomy" id="4829"/>
    <lineage>
        <taxon>Eukaryota</taxon>
        <taxon>Fungi</taxon>
        <taxon>Fungi incertae sedis</taxon>
        <taxon>Mucoromycota</taxon>
        <taxon>Mucoromycotina</taxon>
        <taxon>Mucoromycetes</taxon>
        <taxon>Mucorales</taxon>
        <taxon>Cunninghamellaceae</taxon>
        <taxon>Absidia</taxon>
    </lineage>
</organism>
<feature type="signal peptide" evidence="1">
    <location>
        <begin position="1"/>
        <end position="21"/>
    </location>
</feature>
<dbReference type="EMBL" id="LT554417">
    <property type="protein sequence ID" value="SAM05074.1"/>
    <property type="molecule type" value="Genomic_DNA"/>
</dbReference>